<organism evidence="1 2">
    <name type="scientific">Rhodoferax saidenbachensis</name>
    <dbReference type="NCBI Taxonomy" id="1484693"/>
    <lineage>
        <taxon>Bacteria</taxon>
        <taxon>Pseudomonadati</taxon>
        <taxon>Pseudomonadota</taxon>
        <taxon>Betaproteobacteria</taxon>
        <taxon>Burkholderiales</taxon>
        <taxon>Comamonadaceae</taxon>
        <taxon>Rhodoferax</taxon>
    </lineage>
</organism>
<comment type="caution">
    <text evidence="1">The sequence shown here is derived from an EMBL/GenBank/DDBJ whole genome shotgun (WGS) entry which is preliminary data.</text>
</comment>
<dbReference type="InterPro" id="IPR036388">
    <property type="entry name" value="WH-like_DNA-bd_sf"/>
</dbReference>
<reference evidence="1 2" key="1">
    <citation type="submission" date="2023-07" db="EMBL/GenBank/DDBJ databases">
        <title>Sorghum-associated microbial communities from plants grown in Nebraska, USA.</title>
        <authorList>
            <person name="Schachtman D."/>
        </authorList>
    </citation>
    <scope>NUCLEOTIDE SEQUENCE [LARGE SCALE GENOMIC DNA]</scope>
    <source>
        <strain evidence="1 2">BE308</strain>
    </source>
</reference>
<proteinExistence type="predicted"/>
<dbReference type="InterPro" id="IPR036390">
    <property type="entry name" value="WH_DNA-bd_sf"/>
</dbReference>
<keyword evidence="2" id="KW-1185">Reference proteome</keyword>
<evidence type="ECO:0000313" key="1">
    <source>
        <dbReference type="EMBL" id="MDR7308727.1"/>
    </source>
</evidence>
<protein>
    <recommendedName>
        <fullName evidence="3">MarR family transcriptional regulator</fullName>
    </recommendedName>
</protein>
<dbReference type="Proteomes" id="UP001268089">
    <property type="component" value="Unassembled WGS sequence"/>
</dbReference>
<name>A0ABU1ZT41_9BURK</name>
<evidence type="ECO:0000313" key="2">
    <source>
        <dbReference type="Proteomes" id="UP001268089"/>
    </source>
</evidence>
<dbReference type="Gene3D" id="1.10.10.10">
    <property type="entry name" value="Winged helix-like DNA-binding domain superfamily/Winged helix DNA-binding domain"/>
    <property type="match status" value="1"/>
</dbReference>
<dbReference type="RefSeq" id="WP_310346471.1">
    <property type="nucleotide sequence ID" value="NZ_JAVDXO010000013.1"/>
</dbReference>
<gene>
    <name evidence="1" type="ORF">J2X15_004048</name>
</gene>
<dbReference type="SUPFAM" id="SSF46785">
    <property type="entry name" value="Winged helix' DNA-binding domain"/>
    <property type="match status" value="1"/>
</dbReference>
<dbReference type="EMBL" id="JAVDXO010000013">
    <property type="protein sequence ID" value="MDR7308727.1"/>
    <property type="molecule type" value="Genomic_DNA"/>
</dbReference>
<accession>A0ABU1ZT41</accession>
<evidence type="ECO:0008006" key="3">
    <source>
        <dbReference type="Google" id="ProtNLM"/>
    </source>
</evidence>
<sequence>MLTELQQTLLWTLYRAAKPVSLPWLGKQLGLSGSVVMRSLAGLGEAAVAGQAGPGWVHVEMADSRWTASLTEAGRVLCAEQDHAP</sequence>